<sequence length="385" mass="42825">MKKLLSFISTITIAGSAALTVVSCSGDESQAIVKLIEKSKNSASVIYLGAKDNQSSRSFEYGLKQVLNVNSMDKASKKLSASFNVDQTGATEPKADNNLFANWKTAFNQDWKNTDLSEVDVNLDTKSKEYGKIGARKDSKLFSQPKGATNFFFDYISYDKTEDLAKATTKLADEYIKKDLMIQLAAKEFDNPEKNDKQFLANRKNRVDKAVEDIKTNITKGPVFLIVKNGHIVSIDKGWFKYDVNNLYNTPKEGQKPENLKGQYKDGFISAIQQIMSRSLDDNNFGINNIFLGKTKDDVKDLIKITFNDIQTGKFAWDQGAVNWDTKKDQPTNFPTKPDPEPPVEKPNPEPPKPEGGNPGTGEGATPPKPEDKTTKTKAPKKVNK</sequence>
<keyword evidence="2" id="KW-0732">Signal</keyword>
<dbReference type="PROSITE" id="PS51257">
    <property type="entry name" value="PROKAR_LIPOPROTEIN"/>
    <property type="match status" value="1"/>
</dbReference>
<feature type="compositionally biased region" description="Basic residues" evidence="1">
    <location>
        <begin position="376"/>
        <end position="385"/>
    </location>
</feature>
<proteinExistence type="predicted"/>
<evidence type="ECO:0000313" key="3">
    <source>
        <dbReference type="EMBL" id="AVP49040.1"/>
    </source>
</evidence>
<dbReference type="NCBIfam" id="NF038029">
    <property type="entry name" value="LP_plasma"/>
    <property type="match status" value="1"/>
</dbReference>
<evidence type="ECO:0000256" key="1">
    <source>
        <dbReference type="SAM" id="MobiDB-lite"/>
    </source>
</evidence>
<name>A0A2S0NJ43_9MOLU</name>
<feature type="compositionally biased region" description="Basic and acidic residues" evidence="1">
    <location>
        <begin position="338"/>
        <end position="348"/>
    </location>
</feature>
<dbReference type="AlphaFoldDB" id="A0A2S0NJ43"/>
<reference evidence="4" key="1">
    <citation type="submission" date="2018-02" db="EMBL/GenBank/DDBJ databases">
        <title>Firefly genomes illuminate parallel origins of bioluminescence in beetles.</title>
        <authorList>
            <person name="Fallon T.R."/>
            <person name="Lower S.E.S."/>
            <person name="Behringer M."/>
            <person name="Weng J.-K."/>
        </authorList>
    </citation>
    <scope>NUCLEOTIDE SEQUENCE [LARGE SCALE GENOMIC DNA]</scope>
</reference>
<protein>
    <recommendedName>
        <fullName evidence="5">Lipoprotein</fullName>
    </recommendedName>
</protein>
<dbReference type="InterPro" id="IPR054816">
    <property type="entry name" value="Lipoprotein_mollicutes-type_CS"/>
</dbReference>
<feature type="region of interest" description="Disordered" evidence="1">
    <location>
        <begin position="321"/>
        <end position="385"/>
    </location>
</feature>
<feature type="chain" id="PRO_5015776042" description="Lipoprotein" evidence="2">
    <location>
        <begin position="18"/>
        <end position="385"/>
    </location>
</feature>
<evidence type="ECO:0000256" key="2">
    <source>
        <dbReference type="SAM" id="SignalP"/>
    </source>
</evidence>
<organism evidence="3 4">
    <name type="scientific">Williamsoniiplasma luminosum</name>
    <dbReference type="NCBI Taxonomy" id="214888"/>
    <lineage>
        <taxon>Bacteria</taxon>
        <taxon>Bacillati</taxon>
        <taxon>Mycoplasmatota</taxon>
        <taxon>Mollicutes</taxon>
        <taxon>Entomoplasmatales</taxon>
        <taxon>Williamsoniiplasma</taxon>
    </lineage>
</organism>
<dbReference type="EMBL" id="CP027019">
    <property type="protein sequence ID" value="AVP49040.1"/>
    <property type="molecule type" value="Genomic_DNA"/>
</dbReference>
<evidence type="ECO:0008006" key="5">
    <source>
        <dbReference type="Google" id="ProtNLM"/>
    </source>
</evidence>
<dbReference type="Proteomes" id="UP000239250">
    <property type="component" value="Chromosome"/>
</dbReference>
<dbReference type="RefSeq" id="WP_303662387.1">
    <property type="nucleotide sequence ID" value="NZ_CP027019.1"/>
</dbReference>
<evidence type="ECO:0000313" key="4">
    <source>
        <dbReference type="Proteomes" id="UP000239250"/>
    </source>
</evidence>
<feature type="signal peptide" evidence="2">
    <location>
        <begin position="1"/>
        <end position="17"/>
    </location>
</feature>
<accession>A0A2S0NJ43</accession>
<gene>
    <name evidence="3" type="ORF">C5T88_00345</name>
</gene>